<sequence length="125" mass="14420">MKKRKNGRERLRRLHPDPTPNRPNESMCRRRRATLELRMRNQKRALLRDQKKVSAHDTSTSSMPQSPPRLASQSEKEVGSKASLRACSAHIEKSPPDERLDHLKGCDQYLEATLDSDKFDTMVII</sequence>
<keyword evidence="3" id="KW-1185">Reference proteome</keyword>
<feature type="region of interest" description="Disordered" evidence="1">
    <location>
        <begin position="1"/>
        <end position="83"/>
    </location>
</feature>
<evidence type="ECO:0000313" key="3">
    <source>
        <dbReference type="Proteomes" id="UP000467841"/>
    </source>
</evidence>
<feature type="compositionally biased region" description="Basic and acidic residues" evidence="1">
    <location>
        <begin position="46"/>
        <end position="55"/>
    </location>
</feature>
<reference evidence="2" key="1">
    <citation type="submission" date="2020-01" db="EMBL/GenBank/DDBJ databases">
        <authorList>
            <person name="Mishra B."/>
        </authorList>
    </citation>
    <scope>NUCLEOTIDE SEQUENCE [LARGE SCALE GENOMIC DNA]</scope>
</reference>
<organism evidence="2 3">
    <name type="scientific">Microthlaspi erraticum</name>
    <dbReference type="NCBI Taxonomy" id="1685480"/>
    <lineage>
        <taxon>Eukaryota</taxon>
        <taxon>Viridiplantae</taxon>
        <taxon>Streptophyta</taxon>
        <taxon>Embryophyta</taxon>
        <taxon>Tracheophyta</taxon>
        <taxon>Spermatophyta</taxon>
        <taxon>Magnoliopsida</taxon>
        <taxon>eudicotyledons</taxon>
        <taxon>Gunneridae</taxon>
        <taxon>Pentapetalae</taxon>
        <taxon>rosids</taxon>
        <taxon>malvids</taxon>
        <taxon>Brassicales</taxon>
        <taxon>Brassicaceae</taxon>
        <taxon>Coluteocarpeae</taxon>
        <taxon>Microthlaspi</taxon>
    </lineage>
</organism>
<evidence type="ECO:0000313" key="2">
    <source>
        <dbReference type="EMBL" id="CAA7058802.1"/>
    </source>
</evidence>
<dbReference type="Proteomes" id="UP000467841">
    <property type="component" value="Unassembled WGS sequence"/>
</dbReference>
<evidence type="ECO:0000256" key="1">
    <source>
        <dbReference type="SAM" id="MobiDB-lite"/>
    </source>
</evidence>
<protein>
    <submittedName>
        <fullName evidence="2">Uncharacterized protein</fullName>
    </submittedName>
</protein>
<proteinExistence type="predicted"/>
<accession>A0A6D2KPD1</accession>
<comment type="caution">
    <text evidence="2">The sequence shown here is derived from an EMBL/GenBank/DDBJ whole genome shotgun (WGS) entry which is preliminary data.</text>
</comment>
<dbReference type="EMBL" id="CACVBM020001740">
    <property type="protein sequence ID" value="CAA7058802.1"/>
    <property type="molecule type" value="Genomic_DNA"/>
</dbReference>
<dbReference type="AlphaFoldDB" id="A0A6D2KPD1"/>
<name>A0A6D2KPD1_9BRAS</name>
<gene>
    <name evidence="2" type="ORF">MERR_LOCUS46038</name>
</gene>
<feature type="compositionally biased region" description="Basic residues" evidence="1">
    <location>
        <begin position="1"/>
        <end position="13"/>
    </location>
</feature>